<name>A0A7X6M4S2_9NOCA</name>
<reference evidence="1 2" key="1">
    <citation type="submission" date="2020-04" db="EMBL/GenBank/DDBJ databases">
        <title>MicrobeNet Type strains.</title>
        <authorList>
            <person name="Nicholson A.C."/>
        </authorList>
    </citation>
    <scope>NUCLEOTIDE SEQUENCE [LARGE SCALE GENOMIC DNA]</scope>
    <source>
        <strain evidence="1 2">DSM 44445</strain>
    </source>
</reference>
<comment type="caution">
    <text evidence="1">The sequence shown here is derived from an EMBL/GenBank/DDBJ whole genome shotgun (WGS) entry which is preliminary data.</text>
</comment>
<dbReference type="Proteomes" id="UP000523447">
    <property type="component" value="Unassembled WGS sequence"/>
</dbReference>
<dbReference type="AlphaFoldDB" id="A0A7X6M4S2"/>
<protein>
    <submittedName>
        <fullName evidence="1">Uncharacterized protein</fullName>
    </submittedName>
</protein>
<dbReference type="Gene3D" id="3.40.50.720">
    <property type="entry name" value="NAD(P)-binding Rossmann-like Domain"/>
    <property type="match status" value="1"/>
</dbReference>
<dbReference type="RefSeq" id="WP_051032126.1">
    <property type="nucleotide sequence ID" value="NZ_CAWPHS010000061.1"/>
</dbReference>
<keyword evidence="2" id="KW-1185">Reference proteome</keyword>
<evidence type="ECO:0000313" key="1">
    <source>
        <dbReference type="EMBL" id="NKY89819.1"/>
    </source>
</evidence>
<dbReference type="EMBL" id="JAAXPE010000064">
    <property type="protein sequence ID" value="NKY89819.1"/>
    <property type="molecule type" value="Genomic_DNA"/>
</dbReference>
<accession>A0A7X6M4S2</accession>
<evidence type="ECO:0000313" key="2">
    <source>
        <dbReference type="Proteomes" id="UP000523447"/>
    </source>
</evidence>
<organism evidence="1 2">
    <name type="scientific">Nocardia veterana</name>
    <dbReference type="NCBI Taxonomy" id="132249"/>
    <lineage>
        <taxon>Bacteria</taxon>
        <taxon>Bacillati</taxon>
        <taxon>Actinomycetota</taxon>
        <taxon>Actinomycetes</taxon>
        <taxon>Mycobacteriales</taxon>
        <taxon>Nocardiaceae</taxon>
        <taxon>Nocardia</taxon>
    </lineage>
</organism>
<sequence length="154" mass="17008">MDGEAVAGIDCRQRVVEELLQFREHRRRAVVAGVFEWRESTAPVSLLCPGSVHTRIGENAEKAQAKLLRREPDAAVMAQNSALLATGADPDRVGEQVVEALQTGQFLIITHREWEPLVVSWNREVERTFAEWDGRYGADVSAQMLVAGANPVSS</sequence>
<proteinExistence type="predicted"/>
<gene>
    <name evidence="1" type="ORF">HGA07_30070</name>
</gene>